<dbReference type="Pfam" id="PF06035">
    <property type="entry name" value="Peptidase_C93"/>
    <property type="match status" value="1"/>
</dbReference>
<dbReference type="Proteomes" id="UP001559025">
    <property type="component" value="Unassembled WGS sequence"/>
</dbReference>
<keyword evidence="1" id="KW-0732">Signal</keyword>
<dbReference type="EMBL" id="JAZHFV010000007">
    <property type="protein sequence ID" value="MEX4009888.1"/>
    <property type="molecule type" value="Genomic_DNA"/>
</dbReference>
<dbReference type="RefSeq" id="WP_368804680.1">
    <property type="nucleotide sequence ID" value="NZ_JAZHFV010000007.1"/>
</dbReference>
<evidence type="ECO:0000313" key="3">
    <source>
        <dbReference type="Proteomes" id="UP001559025"/>
    </source>
</evidence>
<keyword evidence="3" id="KW-1185">Reference proteome</keyword>
<dbReference type="PANTHER" id="PTHR39327">
    <property type="match status" value="1"/>
</dbReference>
<accession>A0ABV3WYX4</accession>
<feature type="chain" id="PRO_5047223039" evidence="1">
    <location>
        <begin position="21"/>
        <end position="229"/>
    </location>
</feature>
<sequence length="229" mass="25346">MKQAWIGALALLLFCTSARASAPQFNPTQPDNARNMATFGVTSMPVGYYEYCGRYRDRCARGPGGTMIELTRSAWSDIVSVNAKVNTIKPLTDMEIYGVEEFWEYPMAAADCEDYALLKRKRLNKMGYPLGALLLTTARDAQGGGHAVLTVVTTLGDFILDNLEQKVLLWSEAKIYFLKRQSQRDLNQWVSLVNEDDLLASSSANRSPSTGAARVGGTFLQRFLSPGRN</sequence>
<proteinExistence type="predicted"/>
<comment type="caution">
    <text evidence="2">The sequence shown here is derived from an EMBL/GenBank/DDBJ whole genome shotgun (WGS) entry which is preliminary data.</text>
</comment>
<organism evidence="2 3">
    <name type="scientific">Neoaquamicrobium sediminum</name>
    <dbReference type="NCBI Taxonomy" id="1849104"/>
    <lineage>
        <taxon>Bacteria</taxon>
        <taxon>Pseudomonadati</taxon>
        <taxon>Pseudomonadota</taxon>
        <taxon>Alphaproteobacteria</taxon>
        <taxon>Hyphomicrobiales</taxon>
        <taxon>Phyllobacteriaceae</taxon>
        <taxon>Neoaquamicrobium</taxon>
    </lineage>
</organism>
<reference evidence="2 3" key="1">
    <citation type="submission" date="2024-01" db="EMBL/GenBank/DDBJ databases">
        <title>New evidence supports the origin of RcGTA from prophage.</title>
        <authorList>
            <person name="Xu Y."/>
            <person name="Liu B."/>
            <person name="Chen F."/>
        </authorList>
    </citation>
    <scope>NUCLEOTIDE SEQUENCE [LARGE SCALE GENOMIC DNA]</scope>
    <source>
        <strain evidence="2 3">CBW1107-2</strain>
    </source>
</reference>
<evidence type="ECO:0000256" key="1">
    <source>
        <dbReference type="SAM" id="SignalP"/>
    </source>
</evidence>
<gene>
    <name evidence="2" type="ORF">V1479_21455</name>
</gene>
<name>A0ABV3WYX4_9HYPH</name>
<dbReference type="InterPro" id="IPR010319">
    <property type="entry name" value="Transglutaminase-like_Cys_pept"/>
</dbReference>
<dbReference type="Gene3D" id="3.10.620.30">
    <property type="match status" value="1"/>
</dbReference>
<protein>
    <submittedName>
        <fullName evidence="2">Transglutaminase-like cysteine peptidase</fullName>
    </submittedName>
</protein>
<evidence type="ECO:0000313" key="2">
    <source>
        <dbReference type="EMBL" id="MEX4009888.1"/>
    </source>
</evidence>
<feature type="signal peptide" evidence="1">
    <location>
        <begin position="1"/>
        <end position="20"/>
    </location>
</feature>
<dbReference type="PANTHER" id="PTHR39327:SF1">
    <property type="entry name" value="BLR5470 PROTEIN"/>
    <property type="match status" value="1"/>
</dbReference>